<comment type="catalytic activity">
    <reaction evidence="21">
        <text>a sphingomyelin + H2O = phosphocholine + an N-acylsphing-4-enine + H(+)</text>
        <dbReference type="Rhea" id="RHEA:19253"/>
        <dbReference type="ChEBI" id="CHEBI:15377"/>
        <dbReference type="ChEBI" id="CHEBI:15378"/>
        <dbReference type="ChEBI" id="CHEBI:17636"/>
        <dbReference type="ChEBI" id="CHEBI:52639"/>
        <dbReference type="ChEBI" id="CHEBI:295975"/>
        <dbReference type="EC" id="3.1.4.12"/>
    </reaction>
    <physiologicalReaction direction="left-to-right" evidence="21">
        <dbReference type="Rhea" id="RHEA:19254"/>
    </physiologicalReaction>
</comment>
<dbReference type="PANTHER" id="PTHR16320:SF8">
    <property type="entry name" value="SPHINGOMYELIN PHOSPHODIESTERASE 3"/>
    <property type="match status" value="1"/>
</dbReference>
<keyword evidence="14" id="KW-0333">Golgi apparatus</keyword>
<comment type="catalytic activity">
    <reaction evidence="23">
        <text>1-hexadecanoyl-sn-glycero-3-phosphocholine + H2O = 1-hexadecanoyl-sn-glycerol + phosphocholine + H(+)</text>
        <dbReference type="Rhea" id="RHEA:41119"/>
        <dbReference type="ChEBI" id="CHEBI:15377"/>
        <dbReference type="ChEBI" id="CHEBI:15378"/>
        <dbReference type="ChEBI" id="CHEBI:72998"/>
        <dbReference type="ChEBI" id="CHEBI:75542"/>
        <dbReference type="ChEBI" id="CHEBI:295975"/>
    </reaction>
    <physiologicalReaction direction="left-to-right" evidence="23">
        <dbReference type="Rhea" id="RHEA:41120"/>
    </physiologicalReaction>
</comment>
<evidence type="ECO:0000256" key="19">
    <source>
        <dbReference type="ARBA" id="ARBA00023306"/>
    </source>
</evidence>
<evidence type="ECO:0000256" key="4">
    <source>
        <dbReference type="ARBA" id="ARBA00004991"/>
    </source>
</evidence>
<comment type="catalytic activity">
    <reaction evidence="24">
        <text>an N-(acyl)-sphingosylphosphocholine + H2O = an N-acyl-sphingoid base + phosphocholine + H(+)</text>
        <dbReference type="Rhea" id="RHEA:45300"/>
        <dbReference type="ChEBI" id="CHEBI:15377"/>
        <dbReference type="ChEBI" id="CHEBI:15378"/>
        <dbReference type="ChEBI" id="CHEBI:64583"/>
        <dbReference type="ChEBI" id="CHEBI:83273"/>
        <dbReference type="ChEBI" id="CHEBI:295975"/>
    </reaction>
    <physiologicalReaction direction="left-to-right" evidence="24">
        <dbReference type="Rhea" id="RHEA:45301"/>
    </physiologicalReaction>
</comment>
<evidence type="ECO:0000256" key="20">
    <source>
        <dbReference type="ARBA" id="ARBA00037794"/>
    </source>
</evidence>
<feature type="transmembrane region" description="Helical" evidence="33">
    <location>
        <begin position="52"/>
        <end position="85"/>
    </location>
</feature>
<dbReference type="PANTHER" id="PTHR16320">
    <property type="entry name" value="SPHINGOMYELINASE FAMILY MEMBER"/>
    <property type="match status" value="1"/>
</dbReference>
<keyword evidence="10" id="KW-0479">Metal-binding</keyword>
<feature type="compositionally biased region" description="Basic and acidic residues" evidence="32">
    <location>
        <begin position="438"/>
        <end position="449"/>
    </location>
</feature>
<accession>A0A6P8FAK1</accession>
<evidence type="ECO:0000256" key="31">
    <source>
        <dbReference type="ARBA" id="ARBA00081703"/>
    </source>
</evidence>
<evidence type="ECO:0000256" key="10">
    <source>
        <dbReference type="ARBA" id="ARBA00022723"/>
    </source>
</evidence>
<keyword evidence="17" id="KW-0564">Palmitate</keyword>
<evidence type="ECO:0000256" key="24">
    <source>
        <dbReference type="ARBA" id="ARBA00048325"/>
    </source>
</evidence>
<comment type="subcellular location">
    <subcellularLocation>
        <location evidence="2">Cell membrane</location>
        <topology evidence="2">Lipid-anchor</topology>
    </subcellularLocation>
    <subcellularLocation>
        <location evidence="20">Golgi apparatus membrane</location>
        <topology evidence="20">Lipid-anchor</topology>
    </subcellularLocation>
</comment>
<evidence type="ECO:0000256" key="11">
    <source>
        <dbReference type="ARBA" id="ARBA00022801"/>
    </source>
</evidence>
<dbReference type="InterPro" id="IPR038772">
    <property type="entry name" value="Sph/SMPD2-like"/>
</dbReference>
<keyword evidence="13" id="KW-0746">Sphingolipid metabolism</keyword>
<dbReference type="GeneID" id="105911264"/>
<sequence>MGLHASPYPSALLCFLDGLSWGFIFPCYWLLDRLLGSCVPTSLERRRRSQDPCSFSSLSVAVAVPLYLLLLLASLPLALLGFLVWAPLQATRQSYLYTHEPISDKQRAAEQGAGLVPGEWRPQGRSFCFGSANVCLLPDALARFNNLTNTQARGTEIGRRIRNGASRPQIKIYIDSPTNTSISAASFSSLAAQNNAGGFRRTSSLDQRAEPEPADTPAGDCPAHHSPDCPAHPCAGLPSTTASSNCPAHPSVTTPAITASADCPAHSSSASCSAPDCHLPSEANQNTPDCPLHSSNQDTHDCPMHSSNQIASDCPMQSSNQNAPDCPLHSSNQIASDCPMQSSNQNAPDCPLHSSNQIASDCPMQSSNQNAPDCPMHSSNQIAPDCPMPSSNQNAPDCPLHPSGVQISISAPEPNGRQDPERRNPRPDADTGSLDSRTASRESLTRFHGDGVPSNNTLSHRTSMVKRHVGRKRRHGDDGFDHEVTAFFPANLDFLCLQEVFDERAAGRLRRQLHRYFPYLLSDVGRYAWRGCCSRFKFLNSGLLLASRYPILDAHYECYPNGRGEDALASKGALFAKVQVGTSSSDQRVVGYIACTHLHAIEGDAAVRCEQLDLILQWGMEFRRATSCPVGEKGLEDQVAFDVILGDLNFDNCSSEDKMEQQHVFFSHYKDPCRLGPGEDKPWALGTLLDTDGLYDEEVSSPESLQKVMENEEARKEYLVYPKSKNQCHNQKGRKIPLKGNGRRIDYILYREDGLQQDWKADIEEFSFITQLAGITDHLSVAMRLAVTTGEEEP</sequence>
<feature type="compositionally biased region" description="Polar residues" evidence="32">
    <location>
        <begin position="453"/>
        <end position="462"/>
    </location>
</feature>
<evidence type="ECO:0000256" key="25">
    <source>
        <dbReference type="ARBA" id="ARBA00049346"/>
    </source>
</evidence>
<organism evidence="34 35">
    <name type="scientific">Clupea harengus</name>
    <name type="common">Atlantic herring</name>
    <dbReference type="NCBI Taxonomy" id="7950"/>
    <lineage>
        <taxon>Eukaryota</taxon>
        <taxon>Metazoa</taxon>
        <taxon>Chordata</taxon>
        <taxon>Craniata</taxon>
        <taxon>Vertebrata</taxon>
        <taxon>Euteleostomi</taxon>
        <taxon>Actinopterygii</taxon>
        <taxon>Neopterygii</taxon>
        <taxon>Teleostei</taxon>
        <taxon>Clupei</taxon>
        <taxon>Clupeiformes</taxon>
        <taxon>Clupeoidei</taxon>
        <taxon>Clupeidae</taxon>
        <taxon>Clupea</taxon>
    </lineage>
</organism>
<dbReference type="RefSeq" id="XP_031420207.1">
    <property type="nucleotide sequence ID" value="XM_031564347.2"/>
</dbReference>
<keyword evidence="15" id="KW-0443">Lipid metabolism</keyword>
<evidence type="ECO:0000256" key="23">
    <source>
        <dbReference type="ARBA" id="ARBA00048209"/>
    </source>
</evidence>
<comment type="cofactor">
    <cofactor evidence="1">
        <name>Mg(2+)</name>
        <dbReference type="ChEBI" id="CHEBI:18420"/>
    </cofactor>
</comment>
<dbReference type="UniPathway" id="UPA00222"/>
<evidence type="ECO:0000256" key="26">
    <source>
        <dbReference type="ARBA" id="ARBA00049371"/>
    </source>
</evidence>
<comment type="catalytic activity">
    <reaction evidence="26">
        <text>N-(hexadecanoyl)-sphing-4-enine-1-phosphocholine + H2O = N-hexadecanoylsphing-4-enine + phosphocholine + H(+)</text>
        <dbReference type="Rhea" id="RHEA:45644"/>
        <dbReference type="ChEBI" id="CHEBI:15377"/>
        <dbReference type="ChEBI" id="CHEBI:15378"/>
        <dbReference type="ChEBI" id="CHEBI:72959"/>
        <dbReference type="ChEBI" id="CHEBI:78646"/>
        <dbReference type="ChEBI" id="CHEBI:295975"/>
    </reaction>
    <physiologicalReaction direction="left-to-right" evidence="26">
        <dbReference type="Rhea" id="RHEA:45645"/>
    </physiologicalReaction>
</comment>
<evidence type="ECO:0000256" key="9">
    <source>
        <dbReference type="ARBA" id="ARBA00022553"/>
    </source>
</evidence>
<evidence type="ECO:0000256" key="6">
    <source>
        <dbReference type="ARBA" id="ARBA00012369"/>
    </source>
</evidence>
<evidence type="ECO:0000313" key="35">
    <source>
        <dbReference type="RefSeq" id="XP_031420207.1"/>
    </source>
</evidence>
<comment type="catalytic activity">
    <reaction evidence="28">
        <text>N-(tetracosanoyl)-sphing-4-enine-1-phosphocholine + H2O = N-tetracosanoyl-sphing-4-enine + phosphocholine + H(+)</text>
        <dbReference type="Rhea" id="RHEA:45324"/>
        <dbReference type="ChEBI" id="CHEBI:15377"/>
        <dbReference type="ChEBI" id="CHEBI:15378"/>
        <dbReference type="ChEBI" id="CHEBI:72965"/>
        <dbReference type="ChEBI" id="CHEBI:83360"/>
        <dbReference type="ChEBI" id="CHEBI:295975"/>
    </reaction>
    <physiologicalReaction direction="left-to-right" evidence="28">
        <dbReference type="Rhea" id="RHEA:45325"/>
    </physiologicalReaction>
</comment>
<dbReference type="SUPFAM" id="SSF56219">
    <property type="entry name" value="DNase I-like"/>
    <property type="match status" value="1"/>
</dbReference>
<evidence type="ECO:0000256" key="1">
    <source>
        <dbReference type="ARBA" id="ARBA00001946"/>
    </source>
</evidence>
<dbReference type="InterPro" id="IPR017766">
    <property type="entry name" value="Sphingomyelinase/PLipase_C"/>
</dbReference>
<keyword evidence="16 33" id="KW-0472">Membrane</keyword>
<keyword evidence="7" id="KW-0217">Developmental protein</keyword>
<dbReference type="AlphaFoldDB" id="A0A6P8FAK1"/>
<feature type="transmembrane region" description="Helical" evidence="33">
    <location>
        <begin position="6"/>
        <end position="31"/>
    </location>
</feature>
<keyword evidence="34" id="KW-1185">Reference proteome</keyword>
<keyword evidence="8" id="KW-1003">Cell membrane</keyword>
<evidence type="ECO:0000256" key="33">
    <source>
        <dbReference type="SAM" id="Phobius"/>
    </source>
</evidence>
<dbReference type="GO" id="GO:0005886">
    <property type="term" value="C:plasma membrane"/>
    <property type="evidence" value="ECO:0007669"/>
    <property type="project" value="UniProtKB-SubCell"/>
</dbReference>
<dbReference type="InterPro" id="IPR036691">
    <property type="entry name" value="Endo/exonu/phosph_ase_sf"/>
</dbReference>
<feature type="region of interest" description="Disordered" evidence="32">
    <location>
        <begin position="361"/>
        <end position="475"/>
    </location>
</feature>
<evidence type="ECO:0000256" key="18">
    <source>
        <dbReference type="ARBA" id="ARBA00023288"/>
    </source>
</evidence>
<dbReference type="GO" id="GO:0004767">
    <property type="term" value="F:sphingomyelin phosphodiesterase activity"/>
    <property type="evidence" value="ECO:0007669"/>
    <property type="project" value="UniProtKB-EC"/>
</dbReference>
<evidence type="ECO:0000256" key="14">
    <source>
        <dbReference type="ARBA" id="ARBA00023034"/>
    </source>
</evidence>
<name>A0A6P8FAK1_CLUHA</name>
<keyword evidence="18" id="KW-0449">Lipoprotein</keyword>
<dbReference type="GO" id="GO:0006684">
    <property type="term" value="P:sphingomyelin metabolic process"/>
    <property type="evidence" value="ECO:0007669"/>
    <property type="project" value="TreeGrafter"/>
</dbReference>
<evidence type="ECO:0000256" key="28">
    <source>
        <dbReference type="ARBA" id="ARBA00051412"/>
    </source>
</evidence>
<feature type="compositionally biased region" description="Basic and acidic residues" evidence="32">
    <location>
        <begin position="416"/>
        <end position="429"/>
    </location>
</feature>
<evidence type="ECO:0000256" key="13">
    <source>
        <dbReference type="ARBA" id="ARBA00022919"/>
    </source>
</evidence>
<evidence type="ECO:0000256" key="17">
    <source>
        <dbReference type="ARBA" id="ARBA00023139"/>
    </source>
</evidence>
<reference evidence="35" key="1">
    <citation type="submission" date="2025-08" db="UniProtKB">
        <authorList>
            <consortium name="RefSeq"/>
        </authorList>
    </citation>
    <scope>IDENTIFICATION</scope>
</reference>
<dbReference type="GO" id="GO:0000139">
    <property type="term" value="C:Golgi membrane"/>
    <property type="evidence" value="ECO:0007669"/>
    <property type="project" value="UniProtKB-SubCell"/>
</dbReference>
<evidence type="ECO:0000256" key="27">
    <source>
        <dbReference type="ARBA" id="ARBA00050994"/>
    </source>
</evidence>
<dbReference type="Gene3D" id="3.60.10.10">
    <property type="entry name" value="Endonuclease/exonuclease/phosphatase"/>
    <property type="match status" value="1"/>
</dbReference>
<dbReference type="CTD" id="55512"/>
<dbReference type="KEGG" id="char:105911264"/>
<evidence type="ECO:0000256" key="15">
    <source>
        <dbReference type="ARBA" id="ARBA00023098"/>
    </source>
</evidence>
<comment type="similarity">
    <text evidence="5">Belongs to the neutral sphingomyelinase family.</text>
</comment>
<evidence type="ECO:0000313" key="34">
    <source>
        <dbReference type="Proteomes" id="UP000515152"/>
    </source>
</evidence>
<comment type="pathway">
    <text evidence="3">Lipid metabolism; sphingolipid metabolism.</text>
</comment>
<dbReference type="EC" id="3.1.4.12" evidence="6"/>
<evidence type="ECO:0000256" key="7">
    <source>
        <dbReference type="ARBA" id="ARBA00022473"/>
    </source>
</evidence>
<proteinExistence type="inferred from homology"/>
<feature type="compositionally biased region" description="Basic residues" evidence="32">
    <location>
        <begin position="463"/>
        <end position="474"/>
    </location>
</feature>
<evidence type="ECO:0000256" key="8">
    <source>
        <dbReference type="ARBA" id="ARBA00022475"/>
    </source>
</evidence>
<evidence type="ECO:0000256" key="32">
    <source>
        <dbReference type="SAM" id="MobiDB-lite"/>
    </source>
</evidence>
<dbReference type="FunFam" id="3.60.10.10:FF:000015">
    <property type="entry name" value="sphingomyelin phosphodiesterase 3"/>
    <property type="match status" value="1"/>
</dbReference>
<keyword evidence="19" id="KW-0131">Cell cycle</keyword>
<comment type="catalytic activity">
    <reaction evidence="22">
        <text>a sphingosylphosphocholine + H2O = a sphingoid base + phosphocholine + H(+)</text>
        <dbReference type="Rhea" id="RHEA:45296"/>
        <dbReference type="ChEBI" id="CHEBI:15377"/>
        <dbReference type="ChEBI" id="CHEBI:15378"/>
        <dbReference type="ChEBI" id="CHEBI:84410"/>
        <dbReference type="ChEBI" id="CHEBI:85171"/>
        <dbReference type="ChEBI" id="CHEBI:295975"/>
    </reaction>
    <physiologicalReaction direction="left-to-right" evidence="22">
        <dbReference type="Rhea" id="RHEA:45297"/>
    </physiologicalReaction>
</comment>
<evidence type="ECO:0000256" key="5">
    <source>
        <dbReference type="ARBA" id="ARBA00006335"/>
    </source>
</evidence>
<evidence type="ECO:0000256" key="3">
    <source>
        <dbReference type="ARBA" id="ARBA00004760"/>
    </source>
</evidence>
<keyword evidence="33" id="KW-1133">Transmembrane helix</keyword>
<dbReference type="GO" id="GO:0005576">
    <property type="term" value="C:extracellular region"/>
    <property type="evidence" value="ECO:0007669"/>
    <property type="project" value="InterPro"/>
</dbReference>
<comment type="catalytic activity">
    <reaction evidence="27">
        <text>N-(15Z-tetracosenoyl)sphing-4-enine-1-phosphocholine + H2O = N-(15Z-tetracosenoyl)-sphing-4-enine + phosphocholine + H(+)</text>
        <dbReference type="Rhea" id="RHEA:45320"/>
        <dbReference type="ChEBI" id="CHEBI:15377"/>
        <dbReference type="ChEBI" id="CHEBI:15378"/>
        <dbReference type="ChEBI" id="CHEBI:74450"/>
        <dbReference type="ChEBI" id="CHEBI:74535"/>
        <dbReference type="ChEBI" id="CHEBI:295975"/>
    </reaction>
    <physiologicalReaction direction="left-to-right" evidence="27">
        <dbReference type="Rhea" id="RHEA:45321"/>
    </physiologicalReaction>
</comment>
<evidence type="ECO:0000256" key="21">
    <source>
        <dbReference type="ARBA" id="ARBA00047268"/>
    </source>
</evidence>
<comment type="catalytic activity">
    <reaction evidence="25">
        <text>1-O-octadecyl-sn-glycero-3-phosphocholine + H2O = 1-O-octadecyl-sn-glycerol + phosphocholine + H(+)</text>
        <dbReference type="Rhea" id="RHEA:39923"/>
        <dbReference type="ChEBI" id="CHEBI:15377"/>
        <dbReference type="ChEBI" id="CHEBI:15378"/>
        <dbReference type="ChEBI" id="CHEBI:74001"/>
        <dbReference type="ChEBI" id="CHEBI:75216"/>
        <dbReference type="ChEBI" id="CHEBI:295975"/>
    </reaction>
    <physiologicalReaction direction="left-to-right" evidence="25">
        <dbReference type="Rhea" id="RHEA:39924"/>
    </physiologicalReaction>
</comment>
<dbReference type="GO" id="GO:0046872">
    <property type="term" value="F:metal ion binding"/>
    <property type="evidence" value="ECO:0007669"/>
    <property type="project" value="UniProtKB-KW"/>
</dbReference>
<protein>
    <recommendedName>
        <fullName evidence="29">Sphingomyelin phosphodiesterase 3</fullName>
        <ecNumber evidence="6">3.1.4.12</ecNumber>
    </recommendedName>
    <alternativeName>
        <fullName evidence="31">Neutral sphingomyelinase 2</fullName>
    </alternativeName>
    <alternativeName>
        <fullName evidence="30">Neutral sphingomyelinase II</fullName>
    </alternativeName>
</protein>
<evidence type="ECO:0000256" key="12">
    <source>
        <dbReference type="ARBA" id="ARBA00022842"/>
    </source>
</evidence>
<gene>
    <name evidence="35" type="primary">smpd3</name>
</gene>
<keyword evidence="12" id="KW-0460">Magnesium</keyword>
<evidence type="ECO:0000256" key="16">
    <source>
        <dbReference type="ARBA" id="ARBA00023136"/>
    </source>
</evidence>
<dbReference type="CDD" id="cd09078">
    <property type="entry name" value="nSMase"/>
    <property type="match status" value="1"/>
</dbReference>
<evidence type="ECO:0000256" key="29">
    <source>
        <dbReference type="ARBA" id="ARBA00068544"/>
    </source>
</evidence>
<dbReference type="Proteomes" id="UP000515152">
    <property type="component" value="Chromosome 3"/>
</dbReference>
<keyword evidence="11" id="KW-0378">Hydrolase</keyword>
<feature type="compositionally biased region" description="Polar residues" evidence="32">
    <location>
        <begin position="361"/>
        <end position="382"/>
    </location>
</feature>
<evidence type="ECO:0000256" key="2">
    <source>
        <dbReference type="ARBA" id="ARBA00004193"/>
    </source>
</evidence>
<keyword evidence="33" id="KW-0812">Transmembrane</keyword>
<dbReference type="OrthoDB" id="40902at2759"/>
<keyword evidence="9" id="KW-0597">Phosphoprotein</keyword>
<evidence type="ECO:0000256" key="30">
    <source>
        <dbReference type="ARBA" id="ARBA00076605"/>
    </source>
</evidence>
<comment type="pathway">
    <text evidence="4">Sphingolipid metabolism.</text>
</comment>
<evidence type="ECO:0000256" key="22">
    <source>
        <dbReference type="ARBA" id="ARBA00047675"/>
    </source>
</evidence>
<feature type="region of interest" description="Disordered" evidence="32">
    <location>
        <begin position="198"/>
        <end position="224"/>
    </location>
</feature>